<accession>A0A5N5FBD4</accession>
<dbReference type="GO" id="GO:0016020">
    <property type="term" value="C:membrane"/>
    <property type="evidence" value="ECO:0007669"/>
    <property type="project" value="UniProtKB-SubCell"/>
</dbReference>
<dbReference type="OrthoDB" id="1162489at2759"/>
<dbReference type="InterPro" id="IPR032675">
    <property type="entry name" value="LRR_dom_sf"/>
</dbReference>
<dbReference type="Proteomes" id="UP000327157">
    <property type="component" value="Chromosome 1"/>
</dbReference>
<dbReference type="EMBL" id="SMOL01000768">
    <property type="protein sequence ID" value="KAB2598430.1"/>
    <property type="molecule type" value="Genomic_DNA"/>
</dbReference>
<comment type="caution">
    <text evidence="12">The sequence shown here is derived from an EMBL/GenBank/DDBJ whole genome shotgun (WGS) entry which is preliminary data.</text>
</comment>
<evidence type="ECO:0000313" key="12">
    <source>
        <dbReference type="EMBL" id="KAB2598430.1"/>
    </source>
</evidence>
<evidence type="ECO:0000256" key="3">
    <source>
        <dbReference type="ARBA" id="ARBA00022692"/>
    </source>
</evidence>
<evidence type="ECO:0000256" key="6">
    <source>
        <dbReference type="ARBA" id="ARBA00022989"/>
    </source>
</evidence>
<dbReference type="Gene3D" id="3.80.10.10">
    <property type="entry name" value="Ribonuclease Inhibitor"/>
    <property type="match status" value="1"/>
</dbReference>
<dbReference type="Pfam" id="PF08263">
    <property type="entry name" value="LRRNT_2"/>
    <property type="match status" value="1"/>
</dbReference>
<evidence type="ECO:0000256" key="2">
    <source>
        <dbReference type="ARBA" id="ARBA00022614"/>
    </source>
</evidence>
<dbReference type="PANTHER" id="PTHR48063">
    <property type="entry name" value="LRR RECEPTOR-LIKE KINASE"/>
    <property type="match status" value="1"/>
</dbReference>
<sequence>MRAGLPLMIRFLTIATIIPFFSVGLRSGSPGVPCKEGQKRALLMFKSDLKDPSNRLSSWTSDGDCCNWTGVVCDHLTGHVRELRLTNPNSHQDIHESFGDNYYSNTWLGRMVNPSLLHLKHLKYLDSSYNKFQGLQIPSFFGSLKTLRYLNISEAGFQGLIPPQLGNLTNLRYLGLRDDTLKAEKLVWISGLPHLKHLDMSFVNLSKASNWLRPVNMLPSLVVLRMVICQLDHIPLILPAINFTLLSILDLSENRYNSLMLRWAFSLANLVSLSLKGCDFQGSVSTHPSTNTTTSLKGTDLSLDKLCELIHLDLSHNEPS</sequence>
<keyword evidence="8" id="KW-0675">Receptor</keyword>
<name>A0A5N5FBD4_9ROSA</name>
<proteinExistence type="predicted"/>
<evidence type="ECO:0000256" key="10">
    <source>
        <dbReference type="SAM" id="SignalP"/>
    </source>
</evidence>
<feature type="domain" description="Leucine-rich repeat-containing N-terminal plant-type" evidence="11">
    <location>
        <begin position="37"/>
        <end position="74"/>
    </location>
</feature>
<feature type="chain" id="PRO_5024328553" description="Leucine-rich repeat-containing N-terminal plant-type domain-containing protein" evidence="10">
    <location>
        <begin position="28"/>
        <end position="320"/>
    </location>
</feature>
<comment type="subcellular location">
    <subcellularLocation>
        <location evidence="1">Membrane</location>
        <topology evidence="1">Single-pass type I membrane protein</topology>
    </subcellularLocation>
</comment>
<keyword evidence="9" id="KW-0325">Glycoprotein</keyword>
<protein>
    <recommendedName>
        <fullName evidence="11">Leucine-rich repeat-containing N-terminal plant-type domain-containing protein</fullName>
    </recommendedName>
</protein>
<keyword evidence="4 10" id="KW-0732">Signal</keyword>
<keyword evidence="2" id="KW-0433">Leucine-rich repeat</keyword>
<dbReference type="PANTHER" id="PTHR48063:SF98">
    <property type="entry name" value="LRR RECEPTOR-LIKE SERINE_THREONINE-PROTEIN KINASE FLS2"/>
    <property type="match status" value="1"/>
</dbReference>
<dbReference type="InterPro" id="IPR046956">
    <property type="entry name" value="RLP23-like"/>
</dbReference>
<dbReference type="InterPro" id="IPR001611">
    <property type="entry name" value="Leu-rich_rpt"/>
</dbReference>
<organism evidence="12 13">
    <name type="scientific">Pyrus ussuriensis x Pyrus communis</name>
    <dbReference type="NCBI Taxonomy" id="2448454"/>
    <lineage>
        <taxon>Eukaryota</taxon>
        <taxon>Viridiplantae</taxon>
        <taxon>Streptophyta</taxon>
        <taxon>Embryophyta</taxon>
        <taxon>Tracheophyta</taxon>
        <taxon>Spermatophyta</taxon>
        <taxon>Magnoliopsida</taxon>
        <taxon>eudicotyledons</taxon>
        <taxon>Gunneridae</taxon>
        <taxon>Pentapetalae</taxon>
        <taxon>rosids</taxon>
        <taxon>fabids</taxon>
        <taxon>Rosales</taxon>
        <taxon>Rosaceae</taxon>
        <taxon>Amygdaloideae</taxon>
        <taxon>Maleae</taxon>
        <taxon>Pyrus</taxon>
    </lineage>
</organism>
<evidence type="ECO:0000256" key="1">
    <source>
        <dbReference type="ARBA" id="ARBA00004479"/>
    </source>
</evidence>
<reference evidence="12 13" key="1">
    <citation type="submission" date="2019-09" db="EMBL/GenBank/DDBJ databases">
        <authorList>
            <person name="Ou C."/>
        </authorList>
    </citation>
    <scope>NUCLEOTIDE SEQUENCE [LARGE SCALE GENOMIC DNA]</scope>
    <source>
        <strain evidence="12">S2</strain>
        <tissue evidence="12">Leaf</tissue>
    </source>
</reference>
<evidence type="ECO:0000313" key="13">
    <source>
        <dbReference type="Proteomes" id="UP000327157"/>
    </source>
</evidence>
<evidence type="ECO:0000256" key="9">
    <source>
        <dbReference type="ARBA" id="ARBA00023180"/>
    </source>
</evidence>
<dbReference type="AlphaFoldDB" id="A0A5N5FBD4"/>
<feature type="signal peptide" evidence="10">
    <location>
        <begin position="1"/>
        <end position="27"/>
    </location>
</feature>
<evidence type="ECO:0000256" key="7">
    <source>
        <dbReference type="ARBA" id="ARBA00023136"/>
    </source>
</evidence>
<evidence type="ECO:0000256" key="8">
    <source>
        <dbReference type="ARBA" id="ARBA00023170"/>
    </source>
</evidence>
<keyword evidence="5" id="KW-0677">Repeat</keyword>
<evidence type="ECO:0000259" key="11">
    <source>
        <dbReference type="Pfam" id="PF08263"/>
    </source>
</evidence>
<keyword evidence="6" id="KW-1133">Transmembrane helix</keyword>
<gene>
    <name evidence="12" type="ORF">D8674_001350</name>
</gene>
<dbReference type="Pfam" id="PF00560">
    <property type="entry name" value="LRR_1"/>
    <property type="match status" value="1"/>
</dbReference>
<keyword evidence="7" id="KW-0472">Membrane</keyword>
<reference evidence="12 13" key="3">
    <citation type="submission" date="2019-11" db="EMBL/GenBank/DDBJ databases">
        <title>A de novo genome assembly of a pear dwarfing rootstock.</title>
        <authorList>
            <person name="Wang F."/>
            <person name="Wang J."/>
            <person name="Li S."/>
            <person name="Zhang Y."/>
            <person name="Fang M."/>
            <person name="Ma L."/>
            <person name="Zhao Y."/>
            <person name="Jiang S."/>
        </authorList>
    </citation>
    <scope>NUCLEOTIDE SEQUENCE [LARGE SCALE GENOMIC DNA]</scope>
    <source>
        <strain evidence="12">S2</strain>
        <tissue evidence="12">Leaf</tissue>
    </source>
</reference>
<keyword evidence="3" id="KW-0812">Transmembrane</keyword>
<reference evidence="13" key="2">
    <citation type="submission" date="2019-10" db="EMBL/GenBank/DDBJ databases">
        <title>A de novo genome assembly of a pear dwarfing rootstock.</title>
        <authorList>
            <person name="Wang F."/>
            <person name="Wang J."/>
            <person name="Li S."/>
            <person name="Zhang Y."/>
            <person name="Fang M."/>
            <person name="Ma L."/>
            <person name="Zhao Y."/>
            <person name="Jiang S."/>
        </authorList>
    </citation>
    <scope>NUCLEOTIDE SEQUENCE [LARGE SCALE GENOMIC DNA]</scope>
</reference>
<evidence type="ECO:0000256" key="5">
    <source>
        <dbReference type="ARBA" id="ARBA00022737"/>
    </source>
</evidence>
<keyword evidence="13" id="KW-1185">Reference proteome</keyword>
<evidence type="ECO:0000256" key="4">
    <source>
        <dbReference type="ARBA" id="ARBA00022729"/>
    </source>
</evidence>
<dbReference type="InterPro" id="IPR013210">
    <property type="entry name" value="LRR_N_plant-typ"/>
</dbReference>
<dbReference type="SUPFAM" id="SSF52058">
    <property type="entry name" value="L domain-like"/>
    <property type="match status" value="1"/>
</dbReference>